<evidence type="ECO:0000313" key="5">
    <source>
        <dbReference type="Proteomes" id="UP001597387"/>
    </source>
</evidence>
<gene>
    <name evidence="4" type="primary">phoU</name>
    <name evidence="4" type="ORF">ACFSJU_08365</name>
</gene>
<dbReference type="InterPro" id="IPR028366">
    <property type="entry name" value="PhoU"/>
</dbReference>
<organism evidence="4 5">
    <name type="scientific">Paradesertivirga mongoliensis</name>
    <dbReference type="NCBI Taxonomy" id="2100740"/>
    <lineage>
        <taxon>Bacteria</taxon>
        <taxon>Pseudomonadati</taxon>
        <taxon>Bacteroidota</taxon>
        <taxon>Sphingobacteriia</taxon>
        <taxon>Sphingobacteriales</taxon>
        <taxon>Sphingobacteriaceae</taxon>
        <taxon>Paradesertivirga</taxon>
    </lineage>
</organism>
<dbReference type="InterPro" id="IPR026022">
    <property type="entry name" value="PhoU_dom"/>
</dbReference>
<proteinExistence type="inferred from homology"/>
<dbReference type="PANTHER" id="PTHR42930:SF3">
    <property type="entry name" value="PHOSPHATE-SPECIFIC TRANSPORT SYSTEM ACCESSORY PROTEIN PHOU"/>
    <property type="match status" value="1"/>
</dbReference>
<dbReference type="Pfam" id="PF01895">
    <property type="entry name" value="PhoU"/>
    <property type="match status" value="2"/>
</dbReference>
<evidence type="ECO:0000256" key="1">
    <source>
        <dbReference type="ARBA" id="ARBA00008107"/>
    </source>
</evidence>
<protein>
    <recommendedName>
        <fullName evidence="2">Phosphate-specific transport system accessory protein PhoU</fullName>
    </recommendedName>
</protein>
<comment type="subcellular location">
    <subcellularLocation>
        <location evidence="2">Cytoplasm</location>
    </subcellularLocation>
</comment>
<reference evidence="5" key="1">
    <citation type="journal article" date="2019" name="Int. J. Syst. Evol. Microbiol.">
        <title>The Global Catalogue of Microorganisms (GCM) 10K type strain sequencing project: providing services to taxonomists for standard genome sequencing and annotation.</title>
        <authorList>
            <consortium name="The Broad Institute Genomics Platform"/>
            <consortium name="The Broad Institute Genome Sequencing Center for Infectious Disease"/>
            <person name="Wu L."/>
            <person name="Ma J."/>
        </authorList>
    </citation>
    <scope>NUCLEOTIDE SEQUENCE [LARGE SCALE GENOMIC DNA]</scope>
    <source>
        <strain evidence="5">KCTC 42217</strain>
    </source>
</reference>
<dbReference type="RefSeq" id="WP_255903676.1">
    <property type="nucleotide sequence ID" value="NZ_JAFMZO010000003.1"/>
</dbReference>
<keyword evidence="2" id="KW-0592">Phosphate transport</keyword>
<dbReference type="NCBIfam" id="TIGR02135">
    <property type="entry name" value="phoU_full"/>
    <property type="match status" value="1"/>
</dbReference>
<dbReference type="PIRSF" id="PIRSF003107">
    <property type="entry name" value="PhoU"/>
    <property type="match status" value="1"/>
</dbReference>
<sequence length="225" mass="25490">MTHLEEELQKLKAEMTEMAQLVTAQIEKSLTALTEGDKDLASEVIFNEKRVNAYELSIDKECENILALLNPFATDMRFVFATLKINSNFERIGDSAEGIAQYLLMAGECFDKELIKVTRFSVMADTVNLMLQSISKAYESGDTKLARTIFNQDNILDEINKNATEVIASYISQKSANVHQALYLLTIIRKLERVGDHITNIAEEIIFHMEAKILKHIKKIKKSEA</sequence>
<dbReference type="EMBL" id="JBHUHZ010000001">
    <property type="protein sequence ID" value="MFD2162405.1"/>
    <property type="molecule type" value="Genomic_DNA"/>
</dbReference>
<keyword evidence="2" id="KW-0813">Transport</keyword>
<dbReference type="PANTHER" id="PTHR42930">
    <property type="entry name" value="PHOSPHATE-SPECIFIC TRANSPORT SYSTEM ACCESSORY PROTEIN PHOU"/>
    <property type="match status" value="1"/>
</dbReference>
<accession>A0ABW4ZK00</accession>
<comment type="similarity">
    <text evidence="1 2">Belongs to the PhoU family.</text>
</comment>
<dbReference type="Gene3D" id="1.20.58.220">
    <property type="entry name" value="Phosphate transport system protein phou homolog 2, domain 2"/>
    <property type="match status" value="1"/>
</dbReference>
<comment type="function">
    <text evidence="2">Plays a role in the regulation of phosphate uptake.</text>
</comment>
<evidence type="ECO:0000259" key="3">
    <source>
        <dbReference type="Pfam" id="PF01895"/>
    </source>
</evidence>
<feature type="domain" description="PhoU" evidence="3">
    <location>
        <begin position="122"/>
        <end position="205"/>
    </location>
</feature>
<keyword evidence="2" id="KW-0963">Cytoplasm</keyword>
<dbReference type="Proteomes" id="UP001597387">
    <property type="component" value="Unassembled WGS sequence"/>
</dbReference>
<dbReference type="InterPro" id="IPR038078">
    <property type="entry name" value="PhoU-like_sf"/>
</dbReference>
<keyword evidence="5" id="KW-1185">Reference proteome</keyword>
<name>A0ABW4ZK00_9SPHI</name>
<evidence type="ECO:0000256" key="2">
    <source>
        <dbReference type="PIRNR" id="PIRNR003107"/>
    </source>
</evidence>
<dbReference type="SUPFAM" id="SSF109755">
    <property type="entry name" value="PhoU-like"/>
    <property type="match status" value="1"/>
</dbReference>
<comment type="caution">
    <text evidence="4">The sequence shown here is derived from an EMBL/GenBank/DDBJ whole genome shotgun (WGS) entry which is preliminary data.</text>
</comment>
<evidence type="ECO:0000313" key="4">
    <source>
        <dbReference type="EMBL" id="MFD2162405.1"/>
    </source>
</evidence>
<feature type="domain" description="PhoU" evidence="3">
    <location>
        <begin position="16"/>
        <end position="102"/>
    </location>
</feature>
<comment type="subunit">
    <text evidence="2">Homodimer.</text>
</comment>